<evidence type="ECO:0000313" key="3">
    <source>
        <dbReference type="EMBL" id="CCW35842.1"/>
    </source>
</evidence>
<keyword evidence="4" id="KW-1185">Reference proteome</keyword>
<dbReference type="Proteomes" id="UP000014227">
    <property type="component" value="Chromosome I"/>
</dbReference>
<dbReference type="eggNOG" id="COG0457">
    <property type="taxonomic scope" value="Bacteria"/>
</dbReference>
<dbReference type="HOGENOM" id="CLU_579711_0_0_0"/>
<dbReference type="PROSITE" id="PS50005">
    <property type="entry name" value="TPR"/>
    <property type="match status" value="1"/>
</dbReference>
<dbReference type="RefSeq" id="WP_016483366.1">
    <property type="nucleotide sequence ID" value="NC_021487.1"/>
</dbReference>
<gene>
    <name evidence="3" type="ORF">CCALI_02035</name>
</gene>
<evidence type="ECO:0000256" key="1">
    <source>
        <dbReference type="PROSITE-ProRule" id="PRU00339"/>
    </source>
</evidence>
<dbReference type="KEGG" id="ccz:CCALI_02035"/>
<name>S0EYZ6_CHTCT</name>
<dbReference type="EMBL" id="HF951689">
    <property type="protein sequence ID" value="CCW35842.1"/>
    <property type="molecule type" value="Genomic_DNA"/>
</dbReference>
<dbReference type="Gene3D" id="1.25.40.10">
    <property type="entry name" value="Tetratricopeptide repeat domain"/>
    <property type="match status" value="1"/>
</dbReference>
<dbReference type="SUPFAM" id="SSF48452">
    <property type="entry name" value="TPR-like"/>
    <property type="match status" value="1"/>
</dbReference>
<dbReference type="InterPro" id="IPR019734">
    <property type="entry name" value="TPR_rpt"/>
</dbReference>
<feature type="repeat" description="TPR" evidence="1">
    <location>
        <begin position="336"/>
        <end position="369"/>
    </location>
</feature>
<proteinExistence type="predicted"/>
<evidence type="ECO:0000313" key="4">
    <source>
        <dbReference type="Proteomes" id="UP000014227"/>
    </source>
</evidence>
<accession>S0EYZ6</accession>
<evidence type="ECO:0000256" key="2">
    <source>
        <dbReference type="SAM" id="MobiDB-lite"/>
    </source>
</evidence>
<dbReference type="PATRIC" id="fig|1303518.3.peg.2100"/>
<keyword evidence="1" id="KW-0802">TPR repeat</keyword>
<sequence length="558" mass="60321">MQPLIRFCIFGWMVLLGGQQVGRYTAAETPPASPNLPKLLILVRKDPKTPNSDLPQRLAGLLKQSLNSSSLYTPLLYSPYDPTIKNALLNHLLTPKDLSTLDSPASQQRLAEAYNARYLLSIQPHILSMAVEVDVSLFYRAPAESWTMPYSNRLRVDMPPTRRGVTEELRYKALLYGLVDSISAAIGSPTHLLASLPITLPQTVALNDAHSASGQKAIDLASTPSSSPPIQPTPPNYVAQAQDALRDGNVADAIMLLRQAIDANPFDPKPRALLIQTYLQRHLVALADTEAQDSLLLCPNSVELTQLEAQVLQAKGDTKGALQLFTQLVAHNPQDVAARIALGDALLANGQYADAQNAYEMAASINPKSALPALRLAALFVKEANSDPSFYAKGLSELETARQLLPSTDTTSYLNCYAMLMPVLSERIHDDADALQQIYESCVQGGLSVTEALRNLADLQNRLVALSDFLTKLPPAVGAEKAQAAYGQSAALLLQGIGYFHDVLSDPARTPREAADTLALARANTLHALQEADTLLKNLLNPPPARPPQNTDDAALSE</sequence>
<feature type="region of interest" description="Disordered" evidence="2">
    <location>
        <begin position="538"/>
        <end position="558"/>
    </location>
</feature>
<reference evidence="4" key="1">
    <citation type="submission" date="2013-03" db="EMBL/GenBank/DDBJ databases">
        <title>Genome sequence of Chthonomonas calidirosea, the first sequenced genome from the Armatimonadetes phylum (formally candidate division OP10).</title>
        <authorList>
            <person name="Lee K.C.Y."/>
            <person name="Morgan X.C."/>
            <person name="Dunfield P.F."/>
            <person name="Tamas I."/>
            <person name="Houghton K.M."/>
            <person name="Vyssotski M."/>
            <person name="Ryan J.L.J."/>
            <person name="Lagutin K."/>
            <person name="McDonald I.R."/>
            <person name="Stott M.B."/>
        </authorList>
    </citation>
    <scope>NUCLEOTIDE SEQUENCE [LARGE SCALE GENOMIC DNA]</scope>
    <source>
        <strain evidence="4">DSM 23976 / ICMP 18418 / T49</strain>
    </source>
</reference>
<dbReference type="Pfam" id="PF14559">
    <property type="entry name" value="TPR_19"/>
    <property type="match status" value="1"/>
</dbReference>
<dbReference type="SMART" id="SM00028">
    <property type="entry name" value="TPR"/>
    <property type="match status" value="3"/>
</dbReference>
<dbReference type="STRING" id="454171.CP488_02054"/>
<dbReference type="Pfam" id="PF13432">
    <property type="entry name" value="TPR_16"/>
    <property type="match status" value="1"/>
</dbReference>
<protein>
    <submittedName>
        <fullName evidence="3">Cytochrome c biogenesis factor</fullName>
    </submittedName>
</protein>
<dbReference type="InParanoid" id="S0EYZ6"/>
<dbReference type="InterPro" id="IPR011990">
    <property type="entry name" value="TPR-like_helical_dom_sf"/>
</dbReference>
<dbReference type="AlphaFoldDB" id="S0EYZ6"/>
<organism evidence="3 4">
    <name type="scientific">Chthonomonas calidirosea (strain DSM 23976 / ICMP 18418 / T49)</name>
    <dbReference type="NCBI Taxonomy" id="1303518"/>
    <lineage>
        <taxon>Bacteria</taxon>
        <taxon>Bacillati</taxon>
        <taxon>Armatimonadota</taxon>
        <taxon>Chthonomonadia</taxon>
        <taxon>Chthonomonadales</taxon>
        <taxon>Chthonomonadaceae</taxon>
        <taxon>Chthonomonas</taxon>
    </lineage>
</organism>